<dbReference type="RefSeq" id="XP_014667305.1">
    <property type="nucleotide sequence ID" value="XM_014811819.1"/>
</dbReference>
<dbReference type="PANTHER" id="PTHR45913">
    <property type="entry name" value="EPM2A-INTERACTING PROTEIN 1"/>
    <property type="match status" value="1"/>
</dbReference>
<gene>
    <name evidence="2 3" type="primary">LOC106808904</name>
</gene>
<dbReference type="Proteomes" id="UP000695022">
    <property type="component" value="Unplaced"/>
</dbReference>
<reference evidence="2 3" key="1">
    <citation type="submission" date="2025-05" db="UniProtKB">
        <authorList>
            <consortium name="RefSeq"/>
        </authorList>
    </citation>
    <scope>IDENTIFICATION</scope>
</reference>
<accession>A0ABM1E533</accession>
<organism evidence="1 2">
    <name type="scientific">Priapulus caudatus</name>
    <name type="common">Priapulid worm</name>
    <dbReference type="NCBI Taxonomy" id="37621"/>
    <lineage>
        <taxon>Eukaryota</taxon>
        <taxon>Metazoa</taxon>
        <taxon>Ecdysozoa</taxon>
        <taxon>Scalidophora</taxon>
        <taxon>Priapulida</taxon>
        <taxon>Priapulimorpha</taxon>
        <taxon>Priapulimorphida</taxon>
        <taxon>Priapulidae</taxon>
        <taxon>Priapulus</taxon>
    </lineage>
</organism>
<evidence type="ECO:0000313" key="1">
    <source>
        <dbReference type="Proteomes" id="UP000695022"/>
    </source>
</evidence>
<name>A0ABM1E533_PRICU</name>
<protein>
    <submittedName>
        <fullName evidence="2">Protein ZBED8-like isoform X4</fullName>
    </submittedName>
    <submittedName>
        <fullName evidence="3">Protein ZBED8-like isoform X5</fullName>
    </submittedName>
</protein>
<proteinExistence type="predicted"/>
<dbReference type="PANTHER" id="PTHR45913:SF19">
    <property type="entry name" value="LOW QUALITY PROTEIN: ZINC FINGER BED DOMAIN-CONTAINING PROTEIN 5-LIKE"/>
    <property type="match status" value="1"/>
</dbReference>
<keyword evidence="1" id="KW-1185">Reference proteome</keyword>
<evidence type="ECO:0000313" key="2">
    <source>
        <dbReference type="RefSeq" id="XP_014667304.1"/>
    </source>
</evidence>
<dbReference type="RefSeq" id="XP_014667304.1">
    <property type="nucleotide sequence ID" value="XM_014811818.1"/>
</dbReference>
<sequence>MPTRMKLHLQTDHPLRINDSADQFRQKKARFATAGKLTTGHGFVQTQKLALEASYCVAYRIAKVKKPHTIGETLIKPCALEMVQLMCGEQHCKGLETIPLSDNVIKRRIDDIADDILISEIKASLYKISVKLDESTDCAQCSQLLVFVRYMHECDIKEEFLFSEPLVTTTKATDVLDLVTTFMDKHNIPMDKLGSMCTDGAPAMLGNKSGFCALVKSIS</sequence>
<evidence type="ECO:0000313" key="3">
    <source>
        <dbReference type="RefSeq" id="XP_014667305.1"/>
    </source>
</evidence>
<dbReference type="GeneID" id="106808904"/>